<dbReference type="STRING" id="3750.A0A498KIV4"/>
<comment type="caution">
    <text evidence="1">The sequence shown here is derived from an EMBL/GenBank/DDBJ whole genome shotgun (WGS) entry which is preliminary data.</text>
</comment>
<dbReference type="AlphaFoldDB" id="A0A498KIV4"/>
<sequence length="109" mass="12332">MGNWIGRCNGLYSADDQGLTSHRTSSNCLRVKVRMTNRQLKELMAKVDMNNKGRNFEGLGLVILQECLEGRLVAAVDINHDDDEVLKNGRGNWMLSTIYEGEQEHDHSL</sequence>
<keyword evidence="2" id="KW-1185">Reference proteome</keyword>
<accession>A0A498KIV4</accession>
<gene>
    <name evidence="1" type="ORF">DVH24_005401</name>
</gene>
<protein>
    <submittedName>
        <fullName evidence="1">Uncharacterized protein</fullName>
    </submittedName>
</protein>
<dbReference type="Proteomes" id="UP000290289">
    <property type="component" value="Chromosome 1"/>
</dbReference>
<proteinExistence type="predicted"/>
<organism evidence="1 2">
    <name type="scientific">Malus domestica</name>
    <name type="common">Apple</name>
    <name type="synonym">Pyrus malus</name>
    <dbReference type="NCBI Taxonomy" id="3750"/>
    <lineage>
        <taxon>Eukaryota</taxon>
        <taxon>Viridiplantae</taxon>
        <taxon>Streptophyta</taxon>
        <taxon>Embryophyta</taxon>
        <taxon>Tracheophyta</taxon>
        <taxon>Spermatophyta</taxon>
        <taxon>Magnoliopsida</taxon>
        <taxon>eudicotyledons</taxon>
        <taxon>Gunneridae</taxon>
        <taxon>Pentapetalae</taxon>
        <taxon>rosids</taxon>
        <taxon>fabids</taxon>
        <taxon>Rosales</taxon>
        <taxon>Rosaceae</taxon>
        <taxon>Amygdaloideae</taxon>
        <taxon>Maleae</taxon>
        <taxon>Malus</taxon>
    </lineage>
</organism>
<name>A0A498KIV4_MALDO</name>
<dbReference type="EMBL" id="RDQH01000327">
    <property type="protein sequence ID" value="RXI07628.1"/>
    <property type="molecule type" value="Genomic_DNA"/>
</dbReference>
<evidence type="ECO:0000313" key="1">
    <source>
        <dbReference type="EMBL" id="RXI07628.1"/>
    </source>
</evidence>
<reference evidence="1 2" key="1">
    <citation type="submission" date="2018-10" db="EMBL/GenBank/DDBJ databases">
        <title>A high-quality apple genome assembly.</title>
        <authorList>
            <person name="Hu J."/>
        </authorList>
    </citation>
    <scope>NUCLEOTIDE SEQUENCE [LARGE SCALE GENOMIC DNA]</scope>
    <source>
        <strain evidence="2">cv. HFTH1</strain>
        <tissue evidence="1">Young leaf</tissue>
    </source>
</reference>
<evidence type="ECO:0000313" key="2">
    <source>
        <dbReference type="Proteomes" id="UP000290289"/>
    </source>
</evidence>